<reference evidence="2" key="1">
    <citation type="submission" date="2023-07" db="EMBL/GenBank/DDBJ databases">
        <title>Chromosome-level Genome Assembly of Striped Snakehead (Channa striata).</title>
        <authorList>
            <person name="Liu H."/>
        </authorList>
    </citation>
    <scope>NUCLEOTIDE SEQUENCE</scope>
    <source>
        <strain evidence="2">Gz</strain>
        <tissue evidence="2">Muscle</tissue>
    </source>
</reference>
<organism evidence="2 3">
    <name type="scientific">Channa striata</name>
    <name type="common">Snakehead murrel</name>
    <name type="synonym">Ophicephalus striatus</name>
    <dbReference type="NCBI Taxonomy" id="64152"/>
    <lineage>
        <taxon>Eukaryota</taxon>
        <taxon>Metazoa</taxon>
        <taxon>Chordata</taxon>
        <taxon>Craniata</taxon>
        <taxon>Vertebrata</taxon>
        <taxon>Euteleostomi</taxon>
        <taxon>Actinopterygii</taxon>
        <taxon>Neopterygii</taxon>
        <taxon>Teleostei</taxon>
        <taxon>Neoteleostei</taxon>
        <taxon>Acanthomorphata</taxon>
        <taxon>Anabantaria</taxon>
        <taxon>Anabantiformes</taxon>
        <taxon>Channoidei</taxon>
        <taxon>Channidae</taxon>
        <taxon>Channa</taxon>
    </lineage>
</organism>
<evidence type="ECO:0000256" key="1">
    <source>
        <dbReference type="SAM" id="MobiDB-lite"/>
    </source>
</evidence>
<dbReference type="Proteomes" id="UP001187415">
    <property type="component" value="Unassembled WGS sequence"/>
</dbReference>
<evidence type="ECO:0000313" key="3">
    <source>
        <dbReference type="Proteomes" id="UP001187415"/>
    </source>
</evidence>
<evidence type="ECO:0000313" key="2">
    <source>
        <dbReference type="EMBL" id="KAK2822090.1"/>
    </source>
</evidence>
<comment type="caution">
    <text evidence="2">The sequence shown here is derived from an EMBL/GenBank/DDBJ whole genome shotgun (WGS) entry which is preliminary data.</text>
</comment>
<dbReference type="AlphaFoldDB" id="A0AA88LRB4"/>
<dbReference type="EMBL" id="JAUPFM010000018">
    <property type="protein sequence ID" value="KAK2822090.1"/>
    <property type="molecule type" value="Genomic_DNA"/>
</dbReference>
<gene>
    <name evidence="2" type="ORF">Q5P01_022155</name>
</gene>
<protein>
    <submittedName>
        <fullName evidence="2">Uncharacterized protein</fullName>
    </submittedName>
</protein>
<sequence length="120" mass="12958">MTDLERSTVKAVRLSQCQRQCSGEGPVCSCTDAHRPSARQLKTAPELPVVPTWTKGPASGEKELCCPGRGRERIVSVLLPVCQIAHTVISANRPEDPSPAGLRGGRGLQSHRLWDPGHEV</sequence>
<accession>A0AA88LRB4</accession>
<keyword evidence="3" id="KW-1185">Reference proteome</keyword>
<feature type="region of interest" description="Disordered" evidence="1">
    <location>
        <begin position="91"/>
        <end position="120"/>
    </location>
</feature>
<name>A0AA88LRB4_CHASR</name>
<proteinExistence type="predicted"/>